<organism evidence="4 6">
    <name type="scientific">Dracunculus medinensis</name>
    <name type="common">Guinea worm</name>
    <dbReference type="NCBI Taxonomy" id="318479"/>
    <lineage>
        <taxon>Eukaryota</taxon>
        <taxon>Metazoa</taxon>
        <taxon>Ecdysozoa</taxon>
        <taxon>Nematoda</taxon>
        <taxon>Chromadorea</taxon>
        <taxon>Rhabditida</taxon>
        <taxon>Spirurina</taxon>
        <taxon>Dracunculoidea</taxon>
        <taxon>Dracunculidae</taxon>
        <taxon>Dracunculus</taxon>
    </lineage>
</organism>
<dbReference type="SUPFAM" id="SSF50978">
    <property type="entry name" value="WD40 repeat-like"/>
    <property type="match status" value="1"/>
</dbReference>
<protein>
    <submittedName>
        <fullName evidence="6">Rod_C domain-containing protein</fullName>
    </submittedName>
</protein>
<gene>
    <name evidence="3" type="ORF">DME_LOCUS9437</name>
</gene>
<evidence type="ECO:0000313" key="3">
    <source>
        <dbReference type="EMBL" id="VDN59464.1"/>
    </source>
</evidence>
<proteinExistence type="predicted"/>
<reference evidence="3 5" key="2">
    <citation type="submission" date="2018-11" db="EMBL/GenBank/DDBJ databases">
        <authorList>
            <consortium name="Pathogen Informatics"/>
        </authorList>
    </citation>
    <scope>NUCLEOTIDE SEQUENCE [LARGE SCALE GENOMIC DNA]</scope>
</reference>
<dbReference type="GO" id="GO:1903394">
    <property type="term" value="P:protein localization to kinetochore involved in kinetochore assembly"/>
    <property type="evidence" value="ECO:0007669"/>
    <property type="project" value="TreeGrafter"/>
</dbReference>
<dbReference type="STRING" id="318479.A0A158Q4Z9"/>
<evidence type="ECO:0000313" key="5">
    <source>
        <dbReference type="Proteomes" id="UP000274756"/>
    </source>
</evidence>
<dbReference type="GO" id="GO:0000070">
    <property type="term" value="P:mitotic sister chromatid segregation"/>
    <property type="evidence" value="ECO:0007669"/>
    <property type="project" value="TreeGrafter"/>
</dbReference>
<dbReference type="GO" id="GO:1990423">
    <property type="term" value="C:RZZ complex"/>
    <property type="evidence" value="ECO:0007669"/>
    <property type="project" value="TreeGrafter"/>
</dbReference>
<dbReference type="InterPro" id="IPR036322">
    <property type="entry name" value="WD40_repeat_dom_sf"/>
</dbReference>
<dbReference type="Proteomes" id="UP000038040">
    <property type="component" value="Unplaced"/>
</dbReference>
<dbReference type="GO" id="GO:0005828">
    <property type="term" value="C:kinetochore microtubule"/>
    <property type="evidence" value="ECO:0007669"/>
    <property type="project" value="TreeGrafter"/>
</dbReference>
<dbReference type="InterPro" id="IPR055405">
    <property type="entry name" value="ARM_KNTC1_3rd"/>
</dbReference>
<dbReference type="InterPro" id="IPR055403">
    <property type="entry name" value="ARM_KNTC1_1st"/>
</dbReference>
<name>A0A158Q4Z9_DRAME</name>
<dbReference type="GO" id="GO:0031267">
    <property type="term" value="F:small GTPase binding"/>
    <property type="evidence" value="ECO:0007669"/>
    <property type="project" value="TreeGrafter"/>
</dbReference>
<dbReference type="Proteomes" id="UP000274756">
    <property type="component" value="Unassembled WGS sequence"/>
</dbReference>
<dbReference type="AlphaFoldDB" id="A0A158Q4Z9"/>
<sequence length="2117" mass="243173">MGRFTNVNLNFSSDEESVFDMRDEFSSPDYLYETNTIAIIKEENEEDDREDDETMHFDALIDPAKCASDMPYIIAASNNDFLAIAVGEDLSFFSFRFGISYLVTIHLGDGIEINALCFLPSSDLMAAVTSEGILLIFNAFWQKLIFKTKIVQENKVIFICGSKNQDKCYISILSERGGLLTVILEEYTKWIGACDKNSLNSAIQKTFDDFPVFRLQCEHPCRNLVILSDQQLLLLVTTKPGSPLISPIIDYMAESSHKNGLFAPIDLSDGRLFVRIQLCDDGHSAIAITQDGWLVLYDLWTMMKYAERKMISEKEFVKDFILLGQSKSSLANCKIAILVEDSENTKLQVHRIDTTEMIYATSISTNSQLLSIATEDGDIIVTGLVFLRSVAECQPQIRLNRLLNRSQFDEAELFAKKFKLDLQEIHKSRVTRLLSKLVSTNVDLLMVYMDEISDHNWIGETCISGATIGRDFNAVLKLLTYAENREISDEETLRKLIRLRYNLATYRMIYGPEKAFFNYWLEFVGDLSWVEIFLHFCSQGNFAEARLIWSRYRNVLEVWIVTEHDSDDAFRKILEACNDPLAVKITIIWDVLCLLENEVIPIALLMNTAQRLKRCIHWLRTICNKLEMDQPTEFPNNVLKVASTIIRVSEYMIKYSVTPGQKATTAHIFSLMKIDSMDPNDDLGALNIMINNLREMEKLKRIYLCSMSYDQYLEQNSQSICYMILDRARSVELIKKEIEQYAKPFMNEYKLHADKTLYSYILAIADRYTGVVANTNPWDEQCLAVAETINCRALRCEAVIGICKRAYPPWTRHLSNAVEILLNESNIDSKLIKKLQYQCHFAHLAEMMMKYMVPMAAIDKYLTSPRFFLSGVQYILKQTTIEPDPQKRLNDVLKMVDMATKIKNNLMDRKHCIVYFCVYLIKDVKEDEMLNEIIRCLGNINESERNTIIDDFLLYVHEATNTKNLFIYDIQKEIRLKYISAALCILEKFVENGDQMKRNLRAMRNMQEKFSVFIDCHLLENEEQKLEMLKQFIDSKLNSESMLKWTEILDYSRALAVDDKKMTKLLVERSVELENPTVAIHAAQSLLIFDPQPCEKFIKIALKSCEYALWIMPSVNTESNLDTIIVLLEMLSNLLPIIVDKSSLSFQHYERANMDNIQYLPNEKDPNASDKTVNFWNSEIYGIHKRIGTYTSKSDGTIFDKVAAIRAIVAVSRSTVVNPPILIEEMDEFNNLLRQNWQSLFGFLNLNNQFLLEFSARSCAARMPCFINHRDMLVDNLKNTVVCFIERLLSQNPADLWLCTAALFTLPEEQIKWALEKIKRWVAFRKVPNISVYFLQLYQFSNIVLSNHSNQNWSRSEEINVINRHYALNIWAKRLNKMGLSLLPNEPLSSIIHEFVKARITVEILIEYCTTFELDCSEATIQYAMQMLTQSCLERERRIANEMLRMASHAFLQLGHVEDIFYRLCKCVTSLCPYDYEALEVLIIELKKFTHHNEEVYLKLAEKFSTILIFLSTFVRSNAPSDAEIIWYQERQKYLSKGEDGTDILNKLRKNLIETSSIEALTSIQDIDDSIYEKPQLIALQLPLNANIRLPFHIFLFDDEKDIKSVLLPIINCELTLYNVKLWQYFARTMPELKLSKSCLLSNAIMLAMLAHINNGTDIGTDELNTIADLIFSTGNRIGTIKAIMLGFKSLPLCETKIRFLLVAINVAEKWLSATSTDLSKPVTNDEIAYIERYLTAMKPASQKYRAELLLQKFNFLDQDTANLLSNPEELIRYIYCNRINWNDVNDRGSKVSLIENLAAIYGFNLPMLQNKLINEWLSGECVKNIFDPNDTIGDVVPISGKTTLENNYALCSLPFLDEFTSRIVELSRMRETKQSIYTLAYLLKQNSPNVSYSTKVRCLCCLLRLLSAQELEDIVGGNLQTVCSNLELLLYADLIEASKVDLSLETFKAMDKGILLKSLLPNSPPSKLINFASSLVIDYQIADTTVVVALLYKLLQERRYEMLQQLLLFCSLNSGLNNIKAIPLAWARLADWLHSQIAQKIFGSINKHSAFSSPVELRRAVDSMKNSAIMVSCPVASQLLQIASYATTRTSNDFQVEVPDYDVKMEWAISTRDSTL</sequence>
<dbReference type="EMBL" id="UYYG01001182">
    <property type="protein sequence ID" value="VDN59464.1"/>
    <property type="molecule type" value="Genomic_DNA"/>
</dbReference>
<accession>A0A158Q4Z9</accession>
<evidence type="ECO:0000313" key="4">
    <source>
        <dbReference type="Proteomes" id="UP000038040"/>
    </source>
</evidence>
<dbReference type="Pfam" id="PF24520">
    <property type="entry name" value="ARM_KNTC1_1st"/>
    <property type="match status" value="1"/>
</dbReference>
<evidence type="ECO:0000259" key="2">
    <source>
        <dbReference type="Pfam" id="PF24520"/>
    </source>
</evidence>
<dbReference type="PANTHER" id="PTHR15688">
    <property type="entry name" value="KINETOCHORE-ASSOCIATED PROTEIN 1"/>
    <property type="match status" value="1"/>
</dbReference>
<feature type="domain" description="KNTC1 first ARM-repeats" evidence="2">
    <location>
        <begin position="401"/>
        <end position="639"/>
    </location>
</feature>
<dbReference type="WBParaSite" id="DME_0000614101-mRNA-1">
    <property type="protein sequence ID" value="DME_0000614101-mRNA-1"/>
    <property type="gene ID" value="DME_0000614101"/>
</dbReference>
<dbReference type="InterPro" id="IPR052802">
    <property type="entry name" value="KNTC1"/>
</dbReference>
<reference evidence="6" key="1">
    <citation type="submission" date="2016-04" db="UniProtKB">
        <authorList>
            <consortium name="WormBaseParasite"/>
        </authorList>
    </citation>
    <scope>IDENTIFICATION</scope>
</reference>
<keyword evidence="5" id="KW-1185">Reference proteome</keyword>
<dbReference type="Pfam" id="PF24515">
    <property type="entry name" value="ARM_KNTC1_3rd"/>
    <property type="match status" value="1"/>
</dbReference>
<dbReference type="GO" id="GO:0005737">
    <property type="term" value="C:cytoplasm"/>
    <property type="evidence" value="ECO:0007669"/>
    <property type="project" value="TreeGrafter"/>
</dbReference>
<evidence type="ECO:0000259" key="1">
    <source>
        <dbReference type="Pfam" id="PF24515"/>
    </source>
</evidence>
<dbReference type="PANTHER" id="PTHR15688:SF1">
    <property type="entry name" value="KINETOCHORE-ASSOCIATED PROTEIN 1"/>
    <property type="match status" value="1"/>
</dbReference>
<feature type="domain" description="KNTC1 third ARM-repeats" evidence="1">
    <location>
        <begin position="1279"/>
        <end position="1482"/>
    </location>
</feature>
<dbReference type="OrthoDB" id="5868545at2759"/>
<evidence type="ECO:0000313" key="6">
    <source>
        <dbReference type="WBParaSite" id="DME_0000614101-mRNA-1"/>
    </source>
</evidence>
<dbReference type="GO" id="GO:0007094">
    <property type="term" value="P:mitotic spindle assembly checkpoint signaling"/>
    <property type="evidence" value="ECO:0007669"/>
    <property type="project" value="TreeGrafter"/>
</dbReference>